<name>A0A371NXA3_9MICO</name>
<organism evidence="1 2">
    <name type="scientific">Microbacterium bovistercoris</name>
    <dbReference type="NCBI Taxonomy" id="2293570"/>
    <lineage>
        <taxon>Bacteria</taxon>
        <taxon>Bacillati</taxon>
        <taxon>Actinomycetota</taxon>
        <taxon>Actinomycetes</taxon>
        <taxon>Micrococcales</taxon>
        <taxon>Microbacteriaceae</taxon>
        <taxon>Microbacterium</taxon>
    </lineage>
</organism>
<evidence type="ECO:0000313" key="2">
    <source>
        <dbReference type="Proteomes" id="UP000262172"/>
    </source>
</evidence>
<proteinExistence type="predicted"/>
<comment type="caution">
    <text evidence="1">The sequence shown here is derived from an EMBL/GenBank/DDBJ whole genome shotgun (WGS) entry which is preliminary data.</text>
</comment>
<dbReference type="PANTHER" id="PTHR35868">
    <property type="entry name" value="DUF2804 DOMAIN-CONTAINING PROTEIN-RELATED"/>
    <property type="match status" value="1"/>
</dbReference>
<dbReference type="InterPro" id="IPR021243">
    <property type="entry name" value="DUF2804"/>
</dbReference>
<dbReference type="OrthoDB" id="9762066at2"/>
<dbReference type="Proteomes" id="UP000262172">
    <property type="component" value="Unassembled WGS sequence"/>
</dbReference>
<accession>A0A371NXA3</accession>
<dbReference type="Pfam" id="PF10974">
    <property type="entry name" value="DUF2804"/>
    <property type="match status" value="1"/>
</dbReference>
<evidence type="ECO:0000313" key="1">
    <source>
        <dbReference type="EMBL" id="REJ07669.1"/>
    </source>
</evidence>
<reference evidence="1 2" key="1">
    <citation type="submission" date="2018-08" db="EMBL/GenBank/DDBJ databases">
        <title>Isolation, diversity and antifungal activity of Actinobacteria from cow dung.</title>
        <authorList>
            <person name="Ling L."/>
        </authorList>
    </citation>
    <scope>NUCLEOTIDE SEQUENCE [LARGE SCALE GENOMIC DNA]</scope>
    <source>
        <strain evidence="1 2">NEAU-LLE</strain>
    </source>
</reference>
<sequence>MTAVDREIVAPVALLTAQGLQNPDAIGWTRTPLIDTDAVGRSPRGWGRTKRWEYWAVTTPTHIVAMTIGALDYANVRQVWLLDRATKEEIDVFEIGALSRGVQLPGTIGRGSATSNGRRVSLEFADDADGTLLVARSPRVQVDIVATLPPEHEAMGTAAPFTPFLAEFTVKDVDRPAHGTITVDGVVHEVPAGASWAVLDHLRGRLPYRTHWNWGAGAGMTEGRRIGLQLGGGGPLAVRHGVSQNAFTLDGRVHKVAGALEWDFDPEDWSAPWRVTGDRMELTFTSFHVRAARTQLVLVGSLTHQCFGHYDGRVRTDGGEWIPVTRILGWAEDVHNRW</sequence>
<protein>
    <submittedName>
        <fullName evidence="1">DUF2804 domain-containing protein</fullName>
    </submittedName>
</protein>
<dbReference type="EMBL" id="QUAB01000015">
    <property type="protein sequence ID" value="REJ07669.1"/>
    <property type="molecule type" value="Genomic_DNA"/>
</dbReference>
<dbReference type="RefSeq" id="WP_116240913.1">
    <property type="nucleotide sequence ID" value="NZ_QUAB01000015.1"/>
</dbReference>
<keyword evidence="2" id="KW-1185">Reference proteome</keyword>
<dbReference type="PANTHER" id="PTHR35868:SF3">
    <property type="entry name" value="DUF2804 DOMAIN-CONTAINING PROTEIN"/>
    <property type="match status" value="1"/>
</dbReference>
<gene>
    <name evidence="1" type="ORF">DY023_03280</name>
</gene>
<dbReference type="AlphaFoldDB" id="A0A371NXA3"/>